<dbReference type="EMBL" id="LR215729">
    <property type="protein sequence ID" value="VEV98104.1"/>
    <property type="molecule type" value="Genomic_DNA"/>
</dbReference>
<accession>A0A653E5V1</accession>
<sequence>MLFFRQRVVPVPCVAVGNSGVSRQIIHGTKQPARTRLESWREVEVQCTAHTLMERKALHSQMDGGI</sequence>
<dbReference type="AlphaFoldDB" id="A0A653E5V1"/>
<organism evidence="1">
    <name type="scientific">Pseudomonas marincola</name>
    <dbReference type="NCBI Taxonomy" id="437900"/>
    <lineage>
        <taxon>Bacteria</taxon>
        <taxon>Pseudomonadati</taxon>
        <taxon>Pseudomonadota</taxon>
        <taxon>Gammaproteobacteria</taxon>
        <taxon>Pseudomonadales</taxon>
        <taxon>Pseudomonadaceae</taxon>
        <taxon>Pseudomonas</taxon>
    </lineage>
</organism>
<reference evidence="1" key="1">
    <citation type="submission" date="2019-02" db="EMBL/GenBank/DDBJ databases">
        <authorList>
            <consortium name="Genoscope - CEA"/>
            <person name="William W."/>
        </authorList>
    </citation>
    <scope>NUCLEOTIDE SEQUENCE [LARGE SCALE GENOMIC DNA]</scope>
    <source>
        <strain evidence="1">YSy11</strain>
    </source>
</reference>
<gene>
    <name evidence="1" type="ORF">PMYSY11_3060</name>
</gene>
<protein>
    <submittedName>
        <fullName evidence="1">Uncharacterized protein</fullName>
    </submittedName>
</protein>
<name>A0A653E5V1_9PSED</name>
<evidence type="ECO:0000313" key="1">
    <source>
        <dbReference type="EMBL" id="VEV98104.1"/>
    </source>
</evidence>
<proteinExistence type="predicted"/>